<feature type="compositionally biased region" description="Basic residues" evidence="1">
    <location>
        <begin position="82"/>
        <end position="95"/>
    </location>
</feature>
<sequence length="267" mass="30786">MVQKIINTNNHIAMLLILFSIALGQDSNPCKNKRFLSLSKMDLDDMSDREYSYFIKKEEECSQYKLKRKKKKPSKSKSNQTNRKKRKKNPKKRVPKEKAYLPGVYFSSPVMRLEMISKYDNTNISGFKLETPLSIAIGRLKPSLVFEYRTYVFTYSDKEKNKILGEFGGNAVLGGLKFPFNLFKTKTGWFRPEFSIMSGKFHYKKGLLLCLDLPQKLSGDSPLKIKYSIRTNIIQTDESHGTGWLDFGLFIGYSISEKTISSITDIF</sequence>
<feature type="compositionally biased region" description="Basic residues" evidence="1">
    <location>
        <begin position="65"/>
        <end position="75"/>
    </location>
</feature>
<feature type="region of interest" description="Disordered" evidence="1">
    <location>
        <begin position="65"/>
        <end position="95"/>
    </location>
</feature>
<dbReference type="EMBL" id="UINC01077801">
    <property type="protein sequence ID" value="SVC18266.1"/>
    <property type="molecule type" value="Genomic_DNA"/>
</dbReference>
<evidence type="ECO:0000313" key="2">
    <source>
        <dbReference type="EMBL" id="SVC18266.1"/>
    </source>
</evidence>
<gene>
    <name evidence="2" type="ORF">METZ01_LOCUS271120</name>
</gene>
<name>A0A382K2N4_9ZZZZ</name>
<dbReference type="AlphaFoldDB" id="A0A382K2N4"/>
<reference evidence="2" key="1">
    <citation type="submission" date="2018-05" db="EMBL/GenBank/DDBJ databases">
        <authorList>
            <person name="Lanie J.A."/>
            <person name="Ng W.-L."/>
            <person name="Kazmierczak K.M."/>
            <person name="Andrzejewski T.M."/>
            <person name="Davidsen T.M."/>
            <person name="Wayne K.J."/>
            <person name="Tettelin H."/>
            <person name="Glass J.I."/>
            <person name="Rusch D."/>
            <person name="Podicherti R."/>
            <person name="Tsui H.-C.T."/>
            <person name="Winkler M.E."/>
        </authorList>
    </citation>
    <scope>NUCLEOTIDE SEQUENCE</scope>
</reference>
<protein>
    <submittedName>
        <fullName evidence="2">Uncharacterized protein</fullName>
    </submittedName>
</protein>
<organism evidence="2">
    <name type="scientific">marine metagenome</name>
    <dbReference type="NCBI Taxonomy" id="408172"/>
    <lineage>
        <taxon>unclassified sequences</taxon>
        <taxon>metagenomes</taxon>
        <taxon>ecological metagenomes</taxon>
    </lineage>
</organism>
<accession>A0A382K2N4</accession>
<proteinExistence type="predicted"/>
<evidence type="ECO:0000256" key="1">
    <source>
        <dbReference type="SAM" id="MobiDB-lite"/>
    </source>
</evidence>